<accession>A0A6L2N9L3</accession>
<gene>
    <name evidence="2" type="ORF">Tci_054267</name>
</gene>
<dbReference type="AlphaFoldDB" id="A0A6L2N9L3"/>
<name>A0A6L2N9L3_TANCI</name>
<reference evidence="2" key="1">
    <citation type="journal article" date="2019" name="Sci. Rep.">
        <title>Draft genome of Tanacetum cinerariifolium, the natural source of mosquito coil.</title>
        <authorList>
            <person name="Yamashiro T."/>
            <person name="Shiraishi A."/>
            <person name="Satake H."/>
            <person name="Nakayama K."/>
        </authorList>
    </citation>
    <scope>NUCLEOTIDE SEQUENCE</scope>
</reference>
<dbReference type="EMBL" id="BKCJ010008451">
    <property type="protein sequence ID" value="GEU82289.1"/>
    <property type="molecule type" value="Genomic_DNA"/>
</dbReference>
<protein>
    <submittedName>
        <fullName evidence="2">Uncharacterized protein</fullName>
    </submittedName>
</protein>
<comment type="caution">
    <text evidence="2">The sequence shown here is derived from an EMBL/GenBank/DDBJ whole genome shotgun (WGS) entry which is preliminary data.</text>
</comment>
<evidence type="ECO:0000313" key="2">
    <source>
        <dbReference type="EMBL" id="GEU82289.1"/>
    </source>
</evidence>
<feature type="region of interest" description="Disordered" evidence="1">
    <location>
        <begin position="214"/>
        <end position="233"/>
    </location>
</feature>
<proteinExistence type="predicted"/>
<organism evidence="2">
    <name type="scientific">Tanacetum cinerariifolium</name>
    <name type="common">Dalmatian daisy</name>
    <name type="synonym">Chrysanthemum cinerariifolium</name>
    <dbReference type="NCBI Taxonomy" id="118510"/>
    <lineage>
        <taxon>Eukaryota</taxon>
        <taxon>Viridiplantae</taxon>
        <taxon>Streptophyta</taxon>
        <taxon>Embryophyta</taxon>
        <taxon>Tracheophyta</taxon>
        <taxon>Spermatophyta</taxon>
        <taxon>Magnoliopsida</taxon>
        <taxon>eudicotyledons</taxon>
        <taxon>Gunneridae</taxon>
        <taxon>Pentapetalae</taxon>
        <taxon>asterids</taxon>
        <taxon>campanulids</taxon>
        <taxon>Asterales</taxon>
        <taxon>Asteraceae</taxon>
        <taxon>Asteroideae</taxon>
        <taxon>Anthemideae</taxon>
        <taxon>Anthemidinae</taxon>
        <taxon>Tanacetum</taxon>
    </lineage>
</organism>
<sequence>MAVTDLQQTKKVDSTTFTKLIIKVKKLEKTVKSTKARRRAKIVVTNDEDAIEDTSKQGRKIDEINQDPNISLVQHDAEIYGRHEQEIEFETKDVSTAETLVYIRRSASKDKGKGIMTESKPEQTATKLQQRQERVGHEAAARLQEQLDEEETQKIAMVHEEASSFNVDEWEDIQATIKADEELALMIKVEEREKYSEAKKARLLVDLINQRKRHFSQQRAKERRNKPTKQAQQRTYMSNYVKHIGSHTL</sequence>
<evidence type="ECO:0000256" key="1">
    <source>
        <dbReference type="SAM" id="MobiDB-lite"/>
    </source>
</evidence>
<feature type="compositionally biased region" description="Basic residues" evidence="1">
    <location>
        <begin position="214"/>
        <end position="227"/>
    </location>
</feature>